<dbReference type="InterPro" id="IPR050638">
    <property type="entry name" value="AA-Vitamin_Transporters"/>
</dbReference>
<feature type="domain" description="EamA" evidence="7">
    <location>
        <begin position="23"/>
        <end position="153"/>
    </location>
</feature>
<feature type="transmembrane region" description="Helical" evidence="6">
    <location>
        <begin position="256"/>
        <end position="275"/>
    </location>
</feature>
<feature type="domain" description="EamA" evidence="7">
    <location>
        <begin position="166"/>
        <end position="300"/>
    </location>
</feature>
<feature type="transmembrane region" description="Helical" evidence="6">
    <location>
        <begin position="141"/>
        <end position="162"/>
    </location>
</feature>
<dbReference type="InterPro" id="IPR037185">
    <property type="entry name" value="EmrE-like"/>
</dbReference>
<dbReference type="GO" id="GO:0005886">
    <property type="term" value="C:plasma membrane"/>
    <property type="evidence" value="ECO:0007669"/>
    <property type="project" value="UniProtKB-SubCell"/>
</dbReference>
<feature type="transmembrane region" description="Helical" evidence="6">
    <location>
        <begin position="81"/>
        <end position="100"/>
    </location>
</feature>
<feature type="transmembrane region" description="Helical" evidence="6">
    <location>
        <begin position="168"/>
        <end position="184"/>
    </location>
</feature>
<evidence type="ECO:0000256" key="4">
    <source>
        <dbReference type="ARBA" id="ARBA00022989"/>
    </source>
</evidence>
<evidence type="ECO:0000313" key="8">
    <source>
        <dbReference type="EMBL" id="ACN15133.1"/>
    </source>
</evidence>
<dbReference type="Pfam" id="PF00892">
    <property type="entry name" value="EamA"/>
    <property type="match status" value="2"/>
</dbReference>
<sequence length="316" mass="34534">MVRRLTVSQPMVEQTSLPPVTAIYTAFLCVLFGANAVAIKISLVGLGIYTTAALRFSIATLVIWAWAFSTQKPLKITAIQFLKLVPSGVIFFCQLALFYTGLSKTTASHGTLISNALPFIIMVLAHFFIPGETITWKKTTGLLIGFIGVVVLFSDKVTLTGHGLEGDMIVLAAVLFWGCNAVYVKRIIHDFHPVQITLYPMAIALPLLIIGSLFVDNERVRFLNPDIISAMVYQALVTASFAFIAWNTLVKRYGTTLLHSFVFIMPLSGVFFGVLLLNEPLTANLMVSIALVTTGLIVVNKNGIKRPVEQPAKQEG</sequence>
<dbReference type="RefSeq" id="WP_015903911.1">
    <property type="nucleotide sequence ID" value="NC_012108.1"/>
</dbReference>
<feature type="transmembrane region" description="Helical" evidence="6">
    <location>
        <begin position="21"/>
        <end position="41"/>
    </location>
</feature>
<evidence type="ECO:0000256" key="1">
    <source>
        <dbReference type="ARBA" id="ARBA00004651"/>
    </source>
</evidence>
<proteinExistence type="predicted"/>
<keyword evidence="2" id="KW-1003">Cell membrane</keyword>
<dbReference type="InterPro" id="IPR000620">
    <property type="entry name" value="EamA_dom"/>
</dbReference>
<feature type="transmembrane region" description="Helical" evidence="6">
    <location>
        <begin position="281"/>
        <end position="299"/>
    </location>
</feature>
<dbReference type="PANTHER" id="PTHR32322">
    <property type="entry name" value="INNER MEMBRANE TRANSPORTER"/>
    <property type="match status" value="1"/>
</dbReference>
<dbReference type="eggNOG" id="COG0697">
    <property type="taxonomic scope" value="Bacteria"/>
</dbReference>
<organism evidence="8 9">
    <name type="scientific">Desulforapulum autotrophicum (strain ATCC 43914 / DSM 3382 / VKM B-1955 / HRM2)</name>
    <name type="common">Desulfobacterium autotrophicum</name>
    <dbReference type="NCBI Taxonomy" id="177437"/>
    <lineage>
        <taxon>Bacteria</taxon>
        <taxon>Pseudomonadati</taxon>
        <taxon>Thermodesulfobacteriota</taxon>
        <taxon>Desulfobacteria</taxon>
        <taxon>Desulfobacterales</taxon>
        <taxon>Desulfobacteraceae</taxon>
        <taxon>Desulforapulum</taxon>
    </lineage>
</organism>
<dbReference type="AlphaFoldDB" id="C0QCQ6"/>
<evidence type="ECO:0000256" key="5">
    <source>
        <dbReference type="ARBA" id="ARBA00023136"/>
    </source>
</evidence>
<feature type="transmembrane region" description="Helical" evidence="6">
    <location>
        <begin position="47"/>
        <end position="69"/>
    </location>
</feature>
<evidence type="ECO:0000256" key="2">
    <source>
        <dbReference type="ARBA" id="ARBA00022475"/>
    </source>
</evidence>
<accession>C0QCQ6</accession>
<evidence type="ECO:0000313" key="9">
    <source>
        <dbReference type="Proteomes" id="UP000000442"/>
    </source>
</evidence>
<reference evidence="8 9" key="1">
    <citation type="journal article" date="2009" name="Environ. Microbiol.">
        <title>Genome sequence of Desulfobacterium autotrophicum HRM2, a marine sulfate reducer oxidizing organic carbon completely to carbon dioxide.</title>
        <authorList>
            <person name="Strittmatter A.W."/>
            <person name="Liesegang H."/>
            <person name="Rabus R."/>
            <person name="Decker I."/>
            <person name="Amann J."/>
            <person name="Andres S."/>
            <person name="Henne A."/>
            <person name="Fricke W.F."/>
            <person name="Martinez-Arias R."/>
            <person name="Bartels D."/>
            <person name="Goesmann A."/>
            <person name="Krause L."/>
            <person name="Puehler A."/>
            <person name="Klenk H.P."/>
            <person name="Richter M."/>
            <person name="Schuler M."/>
            <person name="Gloeckner F.O."/>
            <person name="Meyerdierks A."/>
            <person name="Gottschalk G."/>
            <person name="Amann R."/>
        </authorList>
    </citation>
    <scope>NUCLEOTIDE SEQUENCE [LARGE SCALE GENOMIC DNA]</scope>
    <source>
        <strain evidence="9">ATCC 43914 / DSM 3382 / HRM2</strain>
    </source>
</reference>
<gene>
    <name evidence="8" type="ordered locus">HRM2_20320</name>
</gene>
<name>C0QCQ6_DESAH</name>
<keyword evidence="3 6" id="KW-0812">Transmembrane</keyword>
<dbReference type="KEGG" id="dat:HRM2_20320"/>
<keyword evidence="9" id="KW-1185">Reference proteome</keyword>
<dbReference type="HOGENOM" id="CLU_033863_5_2_7"/>
<evidence type="ECO:0000256" key="3">
    <source>
        <dbReference type="ARBA" id="ARBA00022692"/>
    </source>
</evidence>
<comment type="subcellular location">
    <subcellularLocation>
        <location evidence="1">Cell membrane</location>
        <topology evidence="1">Multi-pass membrane protein</topology>
    </subcellularLocation>
</comment>
<dbReference type="Proteomes" id="UP000000442">
    <property type="component" value="Chromosome"/>
</dbReference>
<keyword evidence="4 6" id="KW-1133">Transmembrane helix</keyword>
<keyword evidence="5 6" id="KW-0472">Membrane</keyword>
<dbReference type="SUPFAM" id="SSF103481">
    <property type="entry name" value="Multidrug resistance efflux transporter EmrE"/>
    <property type="match status" value="2"/>
</dbReference>
<dbReference type="EMBL" id="CP001087">
    <property type="protein sequence ID" value="ACN15133.1"/>
    <property type="molecule type" value="Genomic_DNA"/>
</dbReference>
<feature type="transmembrane region" description="Helical" evidence="6">
    <location>
        <begin position="112"/>
        <end position="129"/>
    </location>
</feature>
<evidence type="ECO:0000256" key="6">
    <source>
        <dbReference type="SAM" id="Phobius"/>
    </source>
</evidence>
<feature type="transmembrane region" description="Helical" evidence="6">
    <location>
        <begin position="196"/>
        <end position="215"/>
    </location>
</feature>
<feature type="transmembrane region" description="Helical" evidence="6">
    <location>
        <begin position="227"/>
        <end position="249"/>
    </location>
</feature>
<dbReference type="PANTHER" id="PTHR32322:SF18">
    <property type="entry name" value="S-ADENOSYLMETHIONINE_S-ADENOSYLHOMOCYSTEINE TRANSPORTER"/>
    <property type="match status" value="1"/>
</dbReference>
<dbReference type="STRING" id="177437.HRM2_20320"/>
<evidence type="ECO:0000259" key="7">
    <source>
        <dbReference type="Pfam" id="PF00892"/>
    </source>
</evidence>
<protein>
    <submittedName>
        <fullName evidence="8">Permease of the drug/metabolite transporter (DMT) family</fullName>
    </submittedName>
</protein>